<dbReference type="RefSeq" id="XP_004991779.1">
    <property type="nucleotide sequence ID" value="XM_004991722.1"/>
</dbReference>
<dbReference type="GeneID" id="16072338"/>
<feature type="domain" description="DDE Tnp4" evidence="3">
    <location>
        <begin position="72"/>
        <end position="196"/>
    </location>
</feature>
<dbReference type="OrthoDB" id="675326at2759"/>
<dbReference type="GO" id="GO:0046872">
    <property type="term" value="F:metal ion binding"/>
    <property type="evidence" value="ECO:0007669"/>
    <property type="project" value="UniProtKB-KW"/>
</dbReference>
<evidence type="ECO:0000259" key="3">
    <source>
        <dbReference type="Pfam" id="PF13359"/>
    </source>
</evidence>
<dbReference type="EMBL" id="GL832973">
    <property type="protein sequence ID" value="EGD75858.1"/>
    <property type="molecule type" value="Genomic_DNA"/>
</dbReference>
<dbReference type="eggNOG" id="KOG4585">
    <property type="taxonomic scope" value="Eukaryota"/>
</dbReference>
<accession>F2UGV8</accession>
<protein>
    <recommendedName>
        <fullName evidence="3">DDE Tnp4 domain-containing protein</fullName>
    </recommendedName>
</protein>
<evidence type="ECO:0000256" key="2">
    <source>
        <dbReference type="ARBA" id="ARBA00022723"/>
    </source>
</evidence>
<dbReference type="AlphaFoldDB" id="F2UGV8"/>
<dbReference type="KEGG" id="sre:PTSG_07973"/>
<evidence type="ECO:0000256" key="1">
    <source>
        <dbReference type="ARBA" id="ARBA00001968"/>
    </source>
</evidence>
<gene>
    <name evidence="4" type="ORF">PTSG_07973</name>
</gene>
<comment type="cofactor">
    <cofactor evidence="1">
        <name>a divalent metal cation</name>
        <dbReference type="ChEBI" id="CHEBI:60240"/>
    </cofactor>
</comment>
<dbReference type="Proteomes" id="UP000007799">
    <property type="component" value="Unassembled WGS sequence"/>
</dbReference>
<name>F2UGV8_SALR5</name>
<keyword evidence="2" id="KW-0479">Metal-binding</keyword>
<sequence length="208" mass="23265">MAASAQAQAGGHECDCCCCCQSSSGGQLLLEVRRSLWYQHVITVGIRRTQEIARETEYWSEHDEYFKGCIGAADRTLYVSAGFEGACHDSFMITKVGFVDRIPTGTYVLFDAGGPLVEHRILVPFKATRYHVSAFTDNPPLNAKEAFNWRHSSKRMRVEQAIGHLKQRFQILAQEKLTCTPERAVDFVLASAALHNYIGAPDDTEWCS</sequence>
<proteinExistence type="predicted"/>
<evidence type="ECO:0000313" key="4">
    <source>
        <dbReference type="EMBL" id="EGD75858.1"/>
    </source>
</evidence>
<reference evidence="4" key="1">
    <citation type="submission" date="2009-08" db="EMBL/GenBank/DDBJ databases">
        <title>Annotation of Salpingoeca rosetta.</title>
        <authorList>
            <consortium name="The Broad Institute Genome Sequencing Platform"/>
            <person name="Russ C."/>
            <person name="Cuomo C."/>
            <person name="Burger G."/>
            <person name="Gray M.W."/>
            <person name="Holland P.W.H."/>
            <person name="King N."/>
            <person name="Lang F.B.F."/>
            <person name="Roger A.J."/>
            <person name="Ruiz-Trillo I."/>
            <person name="Young S.K."/>
            <person name="Zeng Q."/>
            <person name="Gargeya S."/>
            <person name="Alvarado L."/>
            <person name="Berlin A."/>
            <person name="Chapman S.B."/>
            <person name="Chen Z."/>
            <person name="Freedman E."/>
            <person name="Gellesch M."/>
            <person name="Goldberg J."/>
            <person name="Griggs A."/>
            <person name="Gujja S."/>
            <person name="Heilman E."/>
            <person name="Heiman D."/>
            <person name="Howarth C."/>
            <person name="Mehta T."/>
            <person name="Neiman D."/>
            <person name="Pearson M."/>
            <person name="Roberts A."/>
            <person name="Saif S."/>
            <person name="Shea T."/>
            <person name="Shenoy N."/>
            <person name="Sisk P."/>
            <person name="Stolte C."/>
            <person name="Sykes S."/>
            <person name="White J."/>
            <person name="Yandava C."/>
            <person name="Haas B."/>
            <person name="Nusbaum C."/>
            <person name="Birren B."/>
        </authorList>
    </citation>
    <scope>NUCLEOTIDE SEQUENCE [LARGE SCALE GENOMIC DNA]</scope>
    <source>
        <strain evidence="4">ATCC 50818</strain>
    </source>
</reference>
<dbReference type="InParanoid" id="F2UGV8"/>
<evidence type="ECO:0000313" key="5">
    <source>
        <dbReference type="Proteomes" id="UP000007799"/>
    </source>
</evidence>
<dbReference type="Pfam" id="PF13359">
    <property type="entry name" value="DDE_Tnp_4"/>
    <property type="match status" value="1"/>
</dbReference>
<organism evidence="5">
    <name type="scientific">Salpingoeca rosetta (strain ATCC 50818 / BSB-021)</name>
    <dbReference type="NCBI Taxonomy" id="946362"/>
    <lineage>
        <taxon>Eukaryota</taxon>
        <taxon>Choanoflagellata</taxon>
        <taxon>Craspedida</taxon>
        <taxon>Salpingoecidae</taxon>
        <taxon>Salpingoeca</taxon>
    </lineage>
</organism>
<keyword evidence="5" id="KW-1185">Reference proteome</keyword>
<dbReference type="InterPro" id="IPR027806">
    <property type="entry name" value="HARBI1_dom"/>
</dbReference>